<comment type="similarity">
    <text evidence="2">Belongs to the TrbL/VirB6 family.</text>
</comment>
<dbReference type="RefSeq" id="WP_183627764.1">
    <property type="nucleotide sequence ID" value="NZ_JACIDX010000017.1"/>
</dbReference>
<comment type="subcellular location">
    <subcellularLocation>
        <location evidence="1">Membrane</location>
        <topology evidence="1">Multi-pass membrane protein</topology>
    </subcellularLocation>
</comment>
<dbReference type="EMBL" id="JACIDX010000017">
    <property type="protein sequence ID" value="MBB3956920.1"/>
    <property type="molecule type" value="Genomic_DNA"/>
</dbReference>
<evidence type="ECO:0000256" key="6">
    <source>
        <dbReference type="SAM" id="MobiDB-lite"/>
    </source>
</evidence>
<gene>
    <name evidence="8" type="ORF">GGR38_003887</name>
</gene>
<protein>
    <submittedName>
        <fullName evidence="8">Type IV secretion system protein VirB6</fullName>
    </submittedName>
</protein>
<dbReference type="AlphaFoldDB" id="A0A7W6G871"/>
<dbReference type="Proteomes" id="UP000548867">
    <property type="component" value="Unassembled WGS sequence"/>
</dbReference>
<comment type="caution">
    <text evidence="8">The sequence shown here is derived from an EMBL/GenBank/DDBJ whole genome shotgun (WGS) entry which is preliminary data.</text>
</comment>
<keyword evidence="9" id="KW-1185">Reference proteome</keyword>
<keyword evidence="4 7" id="KW-1133">Transmembrane helix</keyword>
<keyword evidence="3 7" id="KW-0812">Transmembrane</keyword>
<feature type="transmembrane region" description="Helical" evidence="7">
    <location>
        <begin position="44"/>
        <end position="63"/>
    </location>
</feature>
<dbReference type="Pfam" id="PF04610">
    <property type="entry name" value="TrbL"/>
    <property type="match status" value="1"/>
</dbReference>
<feature type="transmembrane region" description="Helical" evidence="7">
    <location>
        <begin position="214"/>
        <end position="235"/>
    </location>
</feature>
<dbReference type="InterPro" id="IPR007688">
    <property type="entry name" value="Conjugal_tfr_TrbL/VirB6"/>
</dbReference>
<proteinExistence type="inferred from homology"/>
<evidence type="ECO:0000256" key="4">
    <source>
        <dbReference type="ARBA" id="ARBA00022989"/>
    </source>
</evidence>
<evidence type="ECO:0000256" key="3">
    <source>
        <dbReference type="ARBA" id="ARBA00022692"/>
    </source>
</evidence>
<organism evidence="8 9">
    <name type="scientific">Novosphingobium sediminicola</name>
    <dbReference type="NCBI Taxonomy" id="563162"/>
    <lineage>
        <taxon>Bacteria</taxon>
        <taxon>Pseudomonadati</taxon>
        <taxon>Pseudomonadota</taxon>
        <taxon>Alphaproteobacteria</taxon>
        <taxon>Sphingomonadales</taxon>
        <taxon>Sphingomonadaceae</taxon>
        <taxon>Novosphingobium</taxon>
    </lineage>
</organism>
<evidence type="ECO:0000256" key="5">
    <source>
        <dbReference type="ARBA" id="ARBA00023136"/>
    </source>
</evidence>
<reference evidence="8 9" key="1">
    <citation type="submission" date="2020-08" db="EMBL/GenBank/DDBJ databases">
        <title>Genomic Encyclopedia of Type Strains, Phase IV (KMG-IV): sequencing the most valuable type-strain genomes for metagenomic binning, comparative biology and taxonomic classification.</title>
        <authorList>
            <person name="Goeker M."/>
        </authorList>
    </citation>
    <scope>NUCLEOTIDE SEQUENCE [LARGE SCALE GENOMIC DNA]</scope>
    <source>
        <strain evidence="8 9">DSM 27057</strain>
    </source>
</reference>
<feature type="transmembrane region" description="Helical" evidence="7">
    <location>
        <begin position="255"/>
        <end position="278"/>
    </location>
</feature>
<evidence type="ECO:0000313" key="8">
    <source>
        <dbReference type="EMBL" id="MBB3956920.1"/>
    </source>
</evidence>
<feature type="region of interest" description="Disordered" evidence="6">
    <location>
        <begin position="303"/>
        <end position="322"/>
    </location>
</feature>
<sequence length="391" mass="39734">MMGDCGAFDPSGPYVGGVLALADCRALGLAQDGWRVLGQTGGDGAWLTAALTIAVALIGYRLMLGQARGRDGLMLALRMGVVLALTTQWPAWEAVAYRVGIEGPESIALSVIGADGARYGMAARFDGIAGDLDEALRVDGVQTAEDKVQPGGHVLSSEARGQVAWASGWLTGAALAGLMAPRLVIALLLGLGPLFVGALLLTGAQGLFVGWLRACVGAMLAAVAGAMVLGLELAVIGPQVAGLLGALGGDGANAIAGRIASGAGLFAALLGAVALGVMRAAWAIRLPQGAVGETLSSITHRETTAHEASRHHTKQASPTRAQHIAQATMRSLRREEMHIERTSERTGAASTLLGAPLGQSGGAAGRRMRRVSGAAQNRDNAPAAQNRNGAA</sequence>
<name>A0A7W6G871_9SPHN</name>
<evidence type="ECO:0000256" key="1">
    <source>
        <dbReference type="ARBA" id="ARBA00004141"/>
    </source>
</evidence>
<evidence type="ECO:0000256" key="7">
    <source>
        <dbReference type="SAM" id="Phobius"/>
    </source>
</evidence>
<feature type="transmembrane region" description="Helical" evidence="7">
    <location>
        <begin position="183"/>
        <end position="202"/>
    </location>
</feature>
<feature type="compositionally biased region" description="Polar residues" evidence="6">
    <location>
        <begin position="374"/>
        <end position="391"/>
    </location>
</feature>
<evidence type="ECO:0000313" key="9">
    <source>
        <dbReference type="Proteomes" id="UP000548867"/>
    </source>
</evidence>
<feature type="region of interest" description="Disordered" evidence="6">
    <location>
        <begin position="341"/>
        <end position="391"/>
    </location>
</feature>
<dbReference type="GO" id="GO:0016020">
    <property type="term" value="C:membrane"/>
    <property type="evidence" value="ECO:0007669"/>
    <property type="project" value="UniProtKB-SubCell"/>
</dbReference>
<evidence type="ECO:0000256" key="2">
    <source>
        <dbReference type="ARBA" id="ARBA00007802"/>
    </source>
</evidence>
<accession>A0A7W6G871</accession>
<dbReference type="GO" id="GO:0030255">
    <property type="term" value="P:protein secretion by the type IV secretion system"/>
    <property type="evidence" value="ECO:0007669"/>
    <property type="project" value="InterPro"/>
</dbReference>
<keyword evidence="5 7" id="KW-0472">Membrane</keyword>